<gene>
    <name evidence="1" type="ORF">ID128_05975</name>
</gene>
<dbReference type="EMBL" id="CP061738">
    <property type="protein sequence ID" value="QOD38289.1"/>
    <property type="molecule type" value="Genomic_DNA"/>
</dbReference>
<name>A0A7L7YQI6_9RICK</name>
<dbReference type="Proteomes" id="UP000516514">
    <property type="component" value="Chromosome"/>
</dbReference>
<dbReference type="KEGG" id="wms:ID128_05975"/>
<keyword evidence="2" id="KW-1185">Reference proteome</keyword>
<reference evidence="1 2" key="1">
    <citation type="submission" date="2020-09" db="EMBL/GenBank/DDBJ databases">
        <title>An Earliest Endosymbiont, Wolbachia massiliensis sp. nov., Strain PL13 From the Bed Bug (Cimex hemipterius), Type strain of a New supergroup T.</title>
        <authorList>
            <person name="Laidoudi Y."/>
            <person name="Levasseur A."/>
            <person name="Medkour H."/>
            <person name="Maaloum M."/>
            <person name="BenKhedher M."/>
            <person name="Sambou M."/>
            <person name="Bassene H."/>
            <person name="Davoust B."/>
            <person name="Fenollar F."/>
            <person name="Raoult D."/>
            <person name="Mediannikov O."/>
        </authorList>
    </citation>
    <scope>NUCLEOTIDE SEQUENCE [LARGE SCALE GENOMIC DNA]</scope>
    <source>
        <strain evidence="1 2">PL13</strain>
    </source>
</reference>
<dbReference type="AlphaFoldDB" id="A0A7L7YQI6"/>
<proteinExistence type="predicted"/>
<evidence type="ECO:0000313" key="2">
    <source>
        <dbReference type="Proteomes" id="UP000516514"/>
    </source>
</evidence>
<organism evidence="1 2">
    <name type="scientific">Candidatus Wolbachia massiliensis</name>
    <dbReference type="NCBI Taxonomy" id="1845000"/>
    <lineage>
        <taxon>Bacteria</taxon>
        <taxon>Pseudomonadati</taxon>
        <taxon>Pseudomonadota</taxon>
        <taxon>Alphaproteobacteria</taxon>
        <taxon>Rickettsiales</taxon>
        <taxon>Anaplasmataceae</taxon>
        <taxon>Wolbachieae</taxon>
        <taxon>Wolbachia</taxon>
    </lineage>
</organism>
<accession>A0A7L7YQI6</accession>
<sequence length="52" mass="5902">MLSEQGKKDEDCKFTVPGVGNIVAMTYKATVDNPNRFERSSTAYMGQDNWRN</sequence>
<protein>
    <submittedName>
        <fullName evidence="1">Uncharacterized protein</fullName>
    </submittedName>
</protein>
<evidence type="ECO:0000313" key="1">
    <source>
        <dbReference type="EMBL" id="QOD38289.1"/>
    </source>
</evidence>